<dbReference type="Proteomes" id="UP000219020">
    <property type="component" value="Unassembled WGS sequence"/>
</dbReference>
<feature type="region of interest" description="Disordered" evidence="1">
    <location>
        <begin position="1"/>
        <end position="29"/>
    </location>
</feature>
<organism evidence="2 3">
    <name type="scientific">Candidatus Enterovibrio escicola</name>
    <dbReference type="NCBI Taxonomy" id="1927127"/>
    <lineage>
        <taxon>Bacteria</taxon>
        <taxon>Pseudomonadati</taxon>
        <taxon>Pseudomonadota</taxon>
        <taxon>Gammaproteobacteria</taxon>
        <taxon>Vibrionales</taxon>
        <taxon>Vibrionaceae</taxon>
        <taxon>Enterovibrio</taxon>
    </lineage>
</organism>
<keyword evidence="3" id="KW-1185">Reference proteome</keyword>
<gene>
    <name evidence="2" type="ORF">BTN49_0437</name>
</gene>
<dbReference type="AlphaFoldDB" id="A0A2A5T5J0"/>
<evidence type="ECO:0000256" key="1">
    <source>
        <dbReference type="SAM" id="MobiDB-lite"/>
    </source>
</evidence>
<evidence type="ECO:0000313" key="2">
    <source>
        <dbReference type="EMBL" id="PCS23469.1"/>
    </source>
</evidence>
<comment type="caution">
    <text evidence="2">The sequence shown here is derived from an EMBL/GenBank/DDBJ whole genome shotgun (WGS) entry which is preliminary data.</text>
</comment>
<accession>A0A2A5T5J0</accession>
<name>A0A2A5T5J0_9GAMM</name>
<sequence>MTQKRVTTTKKQRNNAPYSTSKQHGILGGMGGFTVLNYTS</sequence>
<evidence type="ECO:0000313" key="3">
    <source>
        <dbReference type="Proteomes" id="UP000219020"/>
    </source>
</evidence>
<dbReference type="EMBL" id="NBYY01000009">
    <property type="protein sequence ID" value="PCS23469.1"/>
    <property type="molecule type" value="Genomic_DNA"/>
</dbReference>
<proteinExistence type="predicted"/>
<reference evidence="3" key="1">
    <citation type="submission" date="2017-04" db="EMBL/GenBank/DDBJ databases">
        <title>Genome evolution of the luminous symbionts of deep sea anglerfish.</title>
        <authorList>
            <person name="Hendry T.A."/>
        </authorList>
    </citation>
    <scope>NUCLEOTIDE SEQUENCE [LARGE SCALE GENOMIC DNA]</scope>
</reference>
<protein>
    <submittedName>
        <fullName evidence="2">Uncharacterized protein</fullName>
    </submittedName>
</protein>
<feature type="compositionally biased region" description="Polar residues" evidence="1">
    <location>
        <begin position="14"/>
        <end position="23"/>
    </location>
</feature>